<keyword evidence="7 11" id="KW-0175">Coiled coil</keyword>
<keyword evidence="9" id="KW-0539">Nucleus</keyword>
<feature type="coiled-coil region" evidence="11">
    <location>
        <begin position="268"/>
        <end position="358"/>
    </location>
</feature>
<keyword evidence="6" id="KW-0067">ATP-binding</keyword>
<feature type="coiled-coil region" evidence="11">
    <location>
        <begin position="720"/>
        <end position="898"/>
    </location>
</feature>
<dbReference type="CDD" id="cd03273">
    <property type="entry name" value="ABC_SMC2_euk"/>
    <property type="match status" value="1"/>
</dbReference>
<protein>
    <submittedName>
        <fullName evidence="13">6091_t:CDS:1</fullName>
    </submittedName>
</protein>
<proteinExistence type="inferred from homology"/>
<dbReference type="InterPro" id="IPR027120">
    <property type="entry name" value="Smc2_ABC"/>
</dbReference>
<keyword evidence="5" id="KW-0498">Mitosis</keyword>
<comment type="caution">
    <text evidence="13">The sequence shown here is derived from an EMBL/GenBank/DDBJ whole genome shotgun (WGS) entry which is preliminary data.</text>
</comment>
<keyword evidence="14" id="KW-1185">Reference proteome</keyword>
<evidence type="ECO:0000313" key="13">
    <source>
        <dbReference type="EMBL" id="CAG8457340.1"/>
    </source>
</evidence>
<dbReference type="OrthoDB" id="10255539at2759"/>
<dbReference type="PANTHER" id="PTHR43977">
    <property type="entry name" value="STRUCTURAL MAINTENANCE OF CHROMOSOMES PROTEIN 3"/>
    <property type="match status" value="1"/>
</dbReference>
<evidence type="ECO:0000256" key="6">
    <source>
        <dbReference type="ARBA" id="ARBA00022840"/>
    </source>
</evidence>
<dbReference type="InterPro" id="IPR010935">
    <property type="entry name" value="SMC_hinge"/>
</dbReference>
<feature type="coiled-coil region" evidence="11">
    <location>
        <begin position="391"/>
        <end position="456"/>
    </location>
</feature>
<dbReference type="GO" id="GO:0016887">
    <property type="term" value="F:ATP hydrolysis activity"/>
    <property type="evidence" value="ECO:0007669"/>
    <property type="project" value="InterPro"/>
</dbReference>
<reference evidence="13" key="1">
    <citation type="submission" date="2021-06" db="EMBL/GenBank/DDBJ databases">
        <authorList>
            <person name="Kallberg Y."/>
            <person name="Tangrot J."/>
            <person name="Rosling A."/>
        </authorList>
    </citation>
    <scope>NUCLEOTIDE SEQUENCE</scope>
    <source>
        <strain evidence="13">BR232B</strain>
    </source>
</reference>
<evidence type="ECO:0000256" key="11">
    <source>
        <dbReference type="SAM" id="Coils"/>
    </source>
</evidence>
<dbReference type="Gene3D" id="1.20.1060.20">
    <property type="match status" value="1"/>
</dbReference>
<dbReference type="PIRSF" id="PIRSF005719">
    <property type="entry name" value="SMC"/>
    <property type="match status" value="1"/>
</dbReference>
<sequence length="1123" mass="127692">MRIEELIIEGFKSYAVRTHITGWDPEFNAITGLNGTGKSNVLDAICFVLGMTKLGQLRANNMQDLIYKRGQAGITKASVTIIFNNEDHSKSPVGFEQFKQITVTRQVIMSGQSKYLVNGHKAQQKDVTTLFQSVQLSIDNPHFLIMQGKITKVLNMKPPEILAMIEEAAGTRMFEDRKEKALKTIAKKEKKKIEPKLEKLRTEKRSYLEFQKISTEMERLTHLIFAYEYKKHEEKLRKTDADFGTKKDRLEGLRASSNQLKELGNGKYNALGERVKELSNEVVRINTKCDLKKASIDKELQNKQSLISNRNEMTQGFAKKKSEYEKLQNKFEQIKKSHDAKQEQVRKEEELLQTLTTEAKSIATQALTATEQAKIQVTHIKKKLSELEPLAKAAQRDNKGLTNELETARKIVNELKESLDGLNWDLSIEADLLKRKSEKQAIIRQLSENLDSLTSQLGGLEFTYTDPAPSFDRSKVKGLVAELIKLDKNKATYSTALEICAGDRLYNVVVENEVVATQLFEKGKLRRRFTLLPLNRIRPYVLAAAKISAAKKLAPGKVDLALLLISADREVAPAMEHAFGSTLICADAETAKKITFGNVKARSVTLDGDVYDPSGILQGGSKPTSSGLLIKMQRLREIKFEINEHKRELDKINAELQAAQKTIAKYNELKKKLDLKIHEAGLLEERLRNSSNSKVINQTHELRQQLIDQEKLIVASNEKRKNALDTCKKIEAEMDEFHNNRESKLKEIEKRVAKGKSELASENQRVKNMQQEVQMLQLEMEQTEEEIQNVDKEIQTSDETIRKLTEDKNTLKDELSDIQELLSNSQNELQKESEMIFAFDEEIKELRAAIEAKNAQVTDIQLELSSILHEVERSQKEKRDAERAIKKMEDDLEWISQKKHLFGEPNTPYDFTTVNMNEAKPTLRQLEDRYATMRKKVNAKVMNMIESVEKKEASLQNMLAQVKKDKKSIEDTIVQLDDYKKDALERTWQKVNGEFGPIFNELLPNSFAKLQPLEGKLLTDGLEVKVCLGGVQKKSLTELSGGQRSLIALSLILSLLQFKPAPMYILDEIDAALDLSHTQNIGQLLKSRFKGSQFIVVSLKDGMFNNANVLFRTKFRDGTSYIG</sequence>
<feature type="coiled-coil region" evidence="11">
    <location>
        <begin position="635"/>
        <end position="676"/>
    </location>
</feature>
<dbReference type="FunFam" id="3.40.50.300:FF:000385">
    <property type="entry name" value="Structural maintenance of chromosomes 2"/>
    <property type="match status" value="1"/>
</dbReference>
<dbReference type="InterPro" id="IPR027417">
    <property type="entry name" value="P-loop_NTPase"/>
</dbReference>
<feature type="coiled-coil region" evidence="11">
    <location>
        <begin position="945"/>
        <end position="972"/>
    </location>
</feature>
<dbReference type="GO" id="GO:0030261">
    <property type="term" value="P:chromosome condensation"/>
    <property type="evidence" value="ECO:0007669"/>
    <property type="project" value="UniProtKB-KW"/>
</dbReference>
<evidence type="ECO:0000256" key="5">
    <source>
        <dbReference type="ARBA" id="ARBA00022776"/>
    </source>
</evidence>
<dbReference type="GO" id="GO:0005694">
    <property type="term" value="C:chromosome"/>
    <property type="evidence" value="ECO:0007669"/>
    <property type="project" value="InterPro"/>
</dbReference>
<dbReference type="Gene3D" id="3.40.50.300">
    <property type="entry name" value="P-loop containing nucleotide triphosphate hydrolases"/>
    <property type="match status" value="2"/>
</dbReference>
<evidence type="ECO:0000256" key="4">
    <source>
        <dbReference type="ARBA" id="ARBA00022741"/>
    </source>
</evidence>
<evidence type="ECO:0000256" key="3">
    <source>
        <dbReference type="ARBA" id="ARBA00022618"/>
    </source>
</evidence>
<evidence type="ECO:0000256" key="2">
    <source>
        <dbReference type="ARBA" id="ARBA00005231"/>
    </source>
</evidence>
<dbReference type="Pfam" id="PF02463">
    <property type="entry name" value="SMC_N"/>
    <property type="match status" value="1"/>
</dbReference>
<feature type="domain" description="SMC hinge" evidence="12">
    <location>
        <begin position="474"/>
        <end position="595"/>
    </location>
</feature>
<evidence type="ECO:0000259" key="12">
    <source>
        <dbReference type="SMART" id="SM00968"/>
    </source>
</evidence>
<evidence type="ECO:0000256" key="10">
    <source>
        <dbReference type="ARBA" id="ARBA00023306"/>
    </source>
</evidence>
<comment type="subcellular location">
    <subcellularLocation>
        <location evidence="1">Nucleus</location>
    </subcellularLocation>
</comment>
<keyword evidence="3" id="KW-0132">Cell division</keyword>
<evidence type="ECO:0000313" key="14">
    <source>
        <dbReference type="Proteomes" id="UP000789739"/>
    </source>
</evidence>
<dbReference type="EMBL" id="CAJVPI010000018">
    <property type="protein sequence ID" value="CAG8457340.1"/>
    <property type="molecule type" value="Genomic_DNA"/>
</dbReference>
<evidence type="ECO:0000256" key="1">
    <source>
        <dbReference type="ARBA" id="ARBA00004123"/>
    </source>
</evidence>
<evidence type="ECO:0000256" key="9">
    <source>
        <dbReference type="ARBA" id="ARBA00023242"/>
    </source>
</evidence>
<dbReference type="InterPro" id="IPR036277">
    <property type="entry name" value="SMC_hinge_sf"/>
</dbReference>
<dbReference type="InterPro" id="IPR003395">
    <property type="entry name" value="RecF/RecN/SMC_N"/>
</dbReference>
<evidence type="ECO:0000256" key="8">
    <source>
        <dbReference type="ARBA" id="ARBA00023067"/>
    </source>
</evidence>
<accession>A0A9N8VPA5</accession>
<keyword evidence="4" id="KW-0547">Nucleotide-binding</keyword>
<organism evidence="13 14">
    <name type="scientific">Paraglomus brasilianum</name>
    <dbReference type="NCBI Taxonomy" id="144538"/>
    <lineage>
        <taxon>Eukaryota</taxon>
        <taxon>Fungi</taxon>
        <taxon>Fungi incertae sedis</taxon>
        <taxon>Mucoromycota</taxon>
        <taxon>Glomeromycotina</taxon>
        <taxon>Glomeromycetes</taxon>
        <taxon>Paraglomerales</taxon>
        <taxon>Paraglomeraceae</taxon>
        <taxon>Paraglomus</taxon>
    </lineage>
</organism>
<dbReference type="GO" id="GO:0005634">
    <property type="term" value="C:nucleus"/>
    <property type="evidence" value="ECO:0007669"/>
    <property type="project" value="UniProtKB-SubCell"/>
</dbReference>
<dbReference type="SMART" id="SM00968">
    <property type="entry name" value="SMC_hinge"/>
    <property type="match status" value="1"/>
</dbReference>
<keyword evidence="8" id="KW-0226">DNA condensation</keyword>
<dbReference type="Gene3D" id="3.30.70.1620">
    <property type="match status" value="1"/>
</dbReference>
<dbReference type="GO" id="GO:0051301">
    <property type="term" value="P:cell division"/>
    <property type="evidence" value="ECO:0007669"/>
    <property type="project" value="UniProtKB-KW"/>
</dbReference>
<dbReference type="SUPFAM" id="SSF52540">
    <property type="entry name" value="P-loop containing nucleoside triphosphate hydrolases"/>
    <property type="match status" value="1"/>
</dbReference>
<gene>
    <name evidence="13" type="ORF">PBRASI_LOCUS389</name>
</gene>
<dbReference type="AlphaFoldDB" id="A0A9N8VPA5"/>
<dbReference type="Gene3D" id="1.20.58.60">
    <property type="match status" value="1"/>
</dbReference>
<dbReference type="Pfam" id="PF06470">
    <property type="entry name" value="SMC_hinge"/>
    <property type="match status" value="1"/>
</dbReference>
<evidence type="ECO:0000256" key="7">
    <source>
        <dbReference type="ARBA" id="ARBA00023054"/>
    </source>
</evidence>
<comment type="similarity">
    <text evidence="2">Belongs to the SMC family. SMC2 subfamily.</text>
</comment>
<dbReference type="GO" id="GO:0007059">
    <property type="term" value="P:chromosome segregation"/>
    <property type="evidence" value="ECO:0007669"/>
    <property type="project" value="UniProtKB-ARBA"/>
</dbReference>
<name>A0A9N8VPA5_9GLOM</name>
<keyword evidence="10" id="KW-0131">Cell cycle</keyword>
<dbReference type="GO" id="GO:0005524">
    <property type="term" value="F:ATP binding"/>
    <property type="evidence" value="ECO:0007669"/>
    <property type="project" value="UniProtKB-KW"/>
</dbReference>
<dbReference type="Proteomes" id="UP000789739">
    <property type="component" value="Unassembled WGS sequence"/>
</dbReference>
<dbReference type="SUPFAM" id="SSF75553">
    <property type="entry name" value="Smc hinge domain"/>
    <property type="match status" value="1"/>
</dbReference>
<dbReference type="InterPro" id="IPR024704">
    <property type="entry name" value="SMC"/>
</dbReference>